<dbReference type="EMBL" id="GDJX01021635">
    <property type="protein sequence ID" value="JAT46301.1"/>
    <property type="molecule type" value="Transcribed_RNA"/>
</dbReference>
<proteinExistence type="predicted"/>
<evidence type="ECO:0000313" key="2">
    <source>
        <dbReference type="EMBL" id="JAT46301.1"/>
    </source>
</evidence>
<feature type="compositionally biased region" description="Low complexity" evidence="1">
    <location>
        <begin position="57"/>
        <end position="70"/>
    </location>
</feature>
<dbReference type="GO" id="GO:0045493">
    <property type="term" value="P:xylan catabolic process"/>
    <property type="evidence" value="ECO:0007669"/>
    <property type="project" value="UniProtKB-KW"/>
</dbReference>
<dbReference type="GO" id="GO:0016798">
    <property type="term" value="F:hydrolase activity, acting on glycosyl bonds"/>
    <property type="evidence" value="ECO:0007669"/>
    <property type="project" value="UniProtKB-KW"/>
</dbReference>
<keyword evidence="2" id="KW-0378">Hydrolase</keyword>
<name>A0A1D1XV80_9ARAE</name>
<keyword evidence="2" id="KW-0326">Glycosidase</keyword>
<keyword evidence="2" id="KW-0858">Xylan degradation</keyword>
<feature type="non-terminal residue" evidence="2">
    <location>
        <position position="132"/>
    </location>
</feature>
<organism evidence="2">
    <name type="scientific">Anthurium amnicola</name>
    <dbReference type="NCBI Taxonomy" id="1678845"/>
    <lineage>
        <taxon>Eukaryota</taxon>
        <taxon>Viridiplantae</taxon>
        <taxon>Streptophyta</taxon>
        <taxon>Embryophyta</taxon>
        <taxon>Tracheophyta</taxon>
        <taxon>Spermatophyta</taxon>
        <taxon>Magnoliopsida</taxon>
        <taxon>Liliopsida</taxon>
        <taxon>Araceae</taxon>
        <taxon>Pothoideae</taxon>
        <taxon>Potheae</taxon>
        <taxon>Anthurium</taxon>
    </lineage>
</organism>
<dbReference type="AlphaFoldDB" id="A0A1D1XV80"/>
<gene>
    <name evidence="2" type="primary">xynA_2</name>
    <name evidence="2" type="ORF">g.169419</name>
</gene>
<evidence type="ECO:0000256" key="1">
    <source>
        <dbReference type="SAM" id="MobiDB-lite"/>
    </source>
</evidence>
<feature type="region of interest" description="Disordered" evidence="1">
    <location>
        <begin position="1"/>
        <end position="74"/>
    </location>
</feature>
<accession>A0A1D1XV80</accession>
<keyword evidence="2" id="KW-0624">Polysaccharide degradation</keyword>
<reference evidence="2" key="1">
    <citation type="submission" date="2015-07" db="EMBL/GenBank/DDBJ databases">
        <title>Transcriptome Assembly of Anthurium amnicola.</title>
        <authorList>
            <person name="Suzuki J."/>
        </authorList>
    </citation>
    <scope>NUCLEOTIDE SEQUENCE</scope>
</reference>
<feature type="region of interest" description="Disordered" evidence="1">
    <location>
        <begin position="79"/>
        <end position="98"/>
    </location>
</feature>
<protein>
    <submittedName>
        <fullName evidence="2">Endo-1,4-beta-xylanase A</fullName>
    </submittedName>
</protein>
<keyword evidence="2" id="KW-0119">Carbohydrate metabolism</keyword>
<sequence length="132" mass="13881">MGVAALPPSQGLLPADHVHHHPNFDPPEASMSQGFHQGGTFGYPDALGRSAPYAAGQQVQQQQQQHVAQQSRREKLRVQGFDTNGSGLVSPGEGRGEPVYETDGGNMLSDMFSFVSAAGPSATELLASQIPA</sequence>